<evidence type="ECO:0000313" key="6">
    <source>
        <dbReference type="Proteomes" id="UP001315278"/>
    </source>
</evidence>
<dbReference type="SMART" id="SM00044">
    <property type="entry name" value="CYCc"/>
    <property type="match status" value="1"/>
</dbReference>
<dbReference type="SUPFAM" id="SSF47769">
    <property type="entry name" value="SAM/Pointed domain"/>
    <property type="match status" value="1"/>
</dbReference>
<evidence type="ECO:0000256" key="2">
    <source>
        <dbReference type="ARBA" id="ARBA00022840"/>
    </source>
</evidence>
<dbReference type="InterPro" id="IPR027417">
    <property type="entry name" value="P-loop_NTPase"/>
</dbReference>
<dbReference type="Gene3D" id="1.25.40.10">
    <property type="entry name" value="Tetratricopeptide repeat domain"/>
    <property type="match status" value="1"/>
</dbReference>
<dbReference type="SUPFAM" id="SSF55073">
    <property type="entry name" value="Nucleotide cyclase"/>
    <property type="match status" value="1"/>
</dbReference>
<organism evidence="5 6">
    <name type="scientific">Bradyrhizobium jicamae</name>
    <dbReference type="NCBI Taxonomy" id="280332"/>
    <lineage>
        <taxon>Bacteria</taxon>
        <taxon>Pseudomonadati</taxon>
        <taxon>Pseudomonadota</taxon>
        <taxon>Alphaproteobacteria</taxon>
        <taxon>Hyphomicrobiales</taxon>
        <taxon>Nitrobacteraceae</taxon>
        <taxon>Bradyrhizobium</taxon>
    </lineage>
</organism>
<dbReference type="Gene3D" id="3.30.70.1230">
    <property type="entry name" value="Nucleotide cyclase"/>
    <property type="match status" value="1"/>
</dbReference>
<keyword evidence="2" id="KW-0067">ATP-binding</keyword>
<protein>
    <submittedName>
        <fullName evidence="5">AAA family ATPase</fullName>
    </submittedName>
</protein>
<comment type="caution">
    <text evidence="5">The sequence shown here is derived from an EMBL/GenBank/DDBJ whole genome shotgun (WGS) entry which is preliminary data.</text>
</comment>
<dbReference type="Gene3D" id="1.10.150.50">
    <property type="entry name" value="Transcription Factor, Ets-1"/>
    <property type="match status" value="1"/>
</dbReference>
<dbReference type="InterPro" id="IPR013761">
    <property type="entry name" value="SAM/pointed_sf"/>
</dbReference>
<evidence type="ECO:0000313" key="5">
    <source>
        <dbReference type="EMBL" id="MBR0798117.1"/>
    </source>
</evidence>
<dbReference type="PANTHER" id="PTHR16305:SF28">
    <property type="entry name" value="GUANYLATE CYCLASE DOMAIN-CONTAINING PROTEIN"/>
    <property type="match status" value="1"/>
</dbReference>
<dbReference type="PROSITE" id="PS50105">
    <property type="entry name" value="SAM_DOMAIN"/>
    <property type="match status" value="1"/>
</dbReference>
<dbReference type="SUPFAM" id="SSF52540">
    <property type="entry name" value="P-loop containing nucleoside triphosphate hydrolases"/>
    <property type="match status" value="1"/>
</dbReference>
<dbReference type="EMBL" id="JAFCJH010000024">
    <property type="protein sequence ID" value="MBR0798117.1"/>
    <property type="molecule type" value="Genomic_DNA"/>
</dbReference>
<dbReference type="Pfam" id="PF13191">
    <property type="entry name" value="AAA_16"/>
    <property type="match status" value="1"/>
</dbReference>
<dbReference type="InterPro" id="IPR041664">
    <property type="entry name" value="AAA_16"/>
</dbReference>
<sequence length="1113" mass="122606">MEIESWLQSIGLEQYAQIFRENAVDLGVVPDLTDGDLEKLGMLLGHRRKFLRAVAKLQTSEASAAPATAQPAASARRHDTAERRQLTIMFCDLVGSTALSTRLDPEDLREVITAYQRCCTDIIVNASGFIARYMGDGVLAYFGYPQAHEHEAERAVRAGLALVEAVPRLVTPADAALQVRVGIATGLVVVGDLLKAGLAEEQAVIGETPNLAARLQTLAEPGTVVISASTRRLTGGLFEYRDLGTLTLKGFDEPVEASCVLGESATESRFEALRASTMPLVNRYDELDLLMRRWREVQRGHGSVVLLSGEAGIGKSRIARTVLEQLGHQLHTPVRQFCSPYHQHTALYPFITQLERTAGFRRDDRDEQRLVKLEATLALEYGNRGEAMSLLAGLLSIPNTGRYPTLDLTPQKRKERTLQTLIAQVEGLAMHRPVLLLMEDIHWADPTSLELFEQIMDRAPALPLLAIATFRPDFIPTWSARPQVTTVGLDRLQRRHCSEMIAHLTARKNLPQEIADQITERTDGVPLFVEELTKAVVESGALVEQDDRYVATAPVTQLAIPTSLQESLLARLDRFASTSNVAQIAAAIGRQFSYELISAVAGLAPDVLDETLQQLESAELIFRRGVPPDAEYTFKHALVQDTAYGTMLRGVRQRVHGSIAAALEAQFPEIVATQPALLARHCAEAAQAEKAAAYWLKAGQQALARAAMIEATAQLRKGLDALGSVRDGAARQKQELDLQLALGLAQMAMKGYSAPEVGETLGRARILAEQLDQPRYLWPVILGQSTFHRVRGEHRRALELAEELERVGEARNDISAQLVGRWANGRTRLFLGEFGIARELLERCQGLADPAHRSWVSWSDPYAMTLTYLAWTLATLGYMDQARTRLDEALAEARRLNHPQTLADVLLTARPVERFIDSPDLRQHEEELLALSTERGFPLHRGWAMGYRAVSLTLAGQPLQGLSLIEQAAKTIQTTGAVTGTPDLLMMRAGTYAALERPADGLSCLAEAEQIMQATDERFGEAELHRLRGSLLDAIGDQAASEQSYRHAIEVARLQAAKPFELRAAAGLTRLLRRQNRQAEAEDLLATIYAWFTEGLDSPDLRDARALLEGRAS</sequence>
<dbReference type="InterPro" id="IPR001054">
    <property type="entry name" value="A/G_cyclase"/>
</dbReference>
<dbReference type="InterPro" id="IPR029787">
    <property type="entry name" value="Nucleotide_cyclase"/>
</dbReference>
<dbReference type="Pfam" id="PF00211">
    <property type="entry name" value="Guanylate_cyc"/>
    <property type="match status" value="1"/>
</dbReference>
<dbReference type="PANTHER" id="PTHR16305">
    <property type="entry name" value="TESTICULAR SOLUBLE ADENYLYL CYCLASE"/>
    <property type="match status" value="1"/>
</dbReference>
<dbReference type="Pfam" id="PF00536">
    <property type="entry name" value="SAM_1"/>
    <property type="match status" value="1"/>
</dbReference>
<dbReference type="Proteomes" id="UP001315278">
    <property type="component" value="Unassembled WGS sequence"/>
</dbReference>
<reference evidence="6" key="1">
    <citation type="journal article" date="2021" name="ISME J.">
        <title>Evolutionary origin and ecological implication of a unique nif island in free-living Bradyrhizobium lineages.</title>
        <authorList>
            <person name="Tao J."/>
        </authorList>
    </citation>
    <scope>NUCLEOTIDE SEQUENCE [LARGE SCALE GENOMIC DNA]</scope>
    <source>
        <strain evidence="6">SZCCT0434</strain>
    </source>
</reference>
<dbReference type="CDD" id="cd07302">
    <property type="entry name" value="CHD"/>
    <property type="match status" value="1"/>
</dbReference>
<dbReference type="CDD" id="cd09487">
    <property type="entry name" value="SAM_superfamily"/>
    <property type="match status" value="1"/>
</dbReference>
<dbReference type="InterPro" id="IPR001660">
    <property type="entry name" value="SAM"/>
</dbReference>
<keyword evidence="1" id="KW-0547">Nucleotide-binding</keyword>
<feature type="domain" description="SAM" evidence="3">
    <location>
        <begin position="1"/>
        <end position="60"/>
    </location>
</feature>
<dbReference type="SMART" id="SM00454">
    <property type="entry name" value="SAM"/>
    <property type="match status" value="1"/>
</dbReference>
<dbReference type="Gene3D" id="3.40.50.300">
    <property type="entry name" value="P-loop containing nucleotide triphosphate hydrolases"/>
    <property type="match status" value="1"/>
</dbReference>
<accession>A0ABS5FMW7</accession>
<dbReference type="PROSITE" id="PS50125">
    <property type="entry name" value="GUANYLATE_CYCLASE_2"/>
    <property type="match status" value="1"/>
</dbReference>
<feature type="domain" description="Guanylate cyclase" evidence="4">
    <location>
        <begin position="87"/>
        <end position="216"/>
    </location>
</feature>
<proteinExistence type="predicted"/>
<dbReference type="RefSeq" id="WP_212493597.1">
    <property type="nucleotide sequence ID" value="NZ_JAFCJH010000024.1"/>
</dbReference>
<evidence type="ECO:0000259" key="3">
    <source>
        <dbReference type="PROSITE" id="PS50105"/>
    </source>
</evidence>
<evidence type="ECO:0000256" key="1">
    <source>
        <dbReference type="ARBA" id="ARBA00022741"/>
    </source>
</evidence>
<dbReference type="InterPro" id="IPR011990">
    <property type="entry name" value="TPR-like_helical_dom_sf"/>
</dbReference>
<name>A0ABS5FMW7_9BRAD</name>
<gene>
    <name evidence="5" type="ORF">JQ615_22250</name>
</gene>
<evidence type="ECO:0000259" key="4">
    <source>
        <dbReference type="PROSITE" id="PS50125"/>
    </source>
</evidence>
<keyword evidence="6" id="KW-1185">Reference proteome</keyword>
<dbReference type="SUPFAM" id="SSF48452">
    <property type="entry name" value="TPR-like"/>
    <property type="match status" value="1"/>
</dbReference>